<sequence>MTFSALDSQLLGPLFASDAMRDVFSDEARVAAMVTAEAALARAQARFGLVPDGLADAIAAVGARDLDPAALGAATAVVGVPVIPFLKALQSRLPADLEPHVHKGATTQDIADTALVIQLRAGLRLIAHELGRVLLGLERLAGRHRATPCAGRTYGQHAAPVTFGFKAAVWATGIADVAARLPGLVERSLVPSLGGPVGTFAAMGGHGPAVLDAFAAELGFRAPPLAWHTRRAALSEIGTWVAMLLGALGKFAGDVAHLATTEVGEVAEPAMPGRGGSSAMPHKRNPVGATLILSAGMAAKGHVVTLLDAMVAAHERPAGAWHAEWHALPSLFGLASGALREAALLAEGLVVDAERMSANLQITRGLLFADAVAGRLAGVLGREAAHAAVERAAQRVRGGTPSLEAALRDDAALAALPPDLLDTSGDLEGAVEAASLWVDRALPTCARARAELAALA</sequence>
<organism evidence="3 4">
    <name type="scientific">Salinarimonas soli</name>
    <dbReference type="NCBI Taxonomy" id="1638099"/>
    <lineage>
        <taxon>Bacteria</taxon>
        <taxon>Pseudomonadati</taxon>
        <taxon>Pseudomonadota</taxon>
        <taxon>Alphaproteobacteria</taxon>
        <taxon>Hyphomicrobiales</taxon>
        <taxon>Salinarimonadaceae</taxon>
        <taxon>Salinarimonas</taxon>
    </lineage>
</organism>
<evidence type="ECO:0000313" key="4">
    <source>
        <dbReference type="Proteomes" id="UP000323142"/>
    </source>
</evidence>
<name>A0A5B2VRY8_9HYPH</name>
<evidence type="ECO:0000259" key="2">
    <source>
        <dbReference type="SMART" id="SM00998"/>
    </source>
</evidence>
<dbReference type="PROSITE" id="PS00163">
    <property type="entry name" value="FUMARATE_LYASES"/>
    <property type="match status" value="1"/>
</dbReference>
<gene>
    <name evidence="3" type="ORF">F0L46_04720</name>
</gene>
<dbReference type="GO" id="GO:0016829">
    <property type="term" value="F:lyase activity"/>
    <property type="evidence" value="ECO:0007669"/>
    <property type="project" value="UniProtKB-KW"/>
</dbReference>
<dbReference type="Proteomes" id="UP000323142">
    <property type="component" value="Unassembled WGS sequence"/>
</dbReference>
<keyword evidence="4" id="KW-1185">Reference proteome</keyword>
<dbReference type="InterPro" id="IPR008948">
    <property type="entry name" value="L-Aspartase-like"/>
</dbReference>
<comment type="caution">
    <text evidence="3">The sequence shown here is derived from an EMBL/GenBank/DDBJ whole genome shotgun (WGS) entry which is preliminary data.</text>
</comment>
<evidence type="ECO:0000256" key="1">
    <source>
        <dbReference type="ARBA" id="ARBA00034772"/>
    </source>
</evidence>
<feature type="domain" description="Adenylosuccinate lyase C-terminal" evidence="2">
    <location>
        <begin position="364"/>
        <end position="442"/>
    </location>
</feature>
<comment type="similarity">
    <text evidence="1">Belongs to the class-II fumarase/aspartase family.</text>
</comment>
<dbReference type="InterPro" id="IPR020557">
    <property type="entry name" value="Fumarate_lyase_CS"/>
</dbReference>
<protein>
    <submittedName>
        <fullName evidence="3">Adenylosuccinate lyase family protein</fullName>
    </submittedName>
</protein>
<dbReference type="Gene3D" id="1.20.200.10">
    <property type="entry name" value="Fumarase/aspartase (Central domain)"/>
    <property type="match status" value="1"/>
</dbReference>
<dbReference type="SUPFAM" id="SSF48557">
    <property type="entry name" value="L-aspartase-like"/>
    <property type="match status" value="1"/>
</dbReference>
<dbReference type="SMART" id="SM00998">
    <property type="entry name" value="ADSL_C"/>
    <property type="match status" value="1"/>
</dbReference>
<dbReference type="EMBL" id="VUOA01000009">
    <property type="protein sequence ID" value="KAA2241106.1"/>
    <property type="molecule type" value="Genomic_DNA"/>
</dbReference>
<dbReference type="PANTHER" id="PTHR43172">
    <property type="entry name" value="ADENYLOSUCCINATE LYASE"/>
    <property type="match status" value="1"/>
</dbReference>
<dbReference type="CDD" id="cd01597">
    <property type="entry name" value="pCLME"/>
    <property type="match status" value="1"/>
</dbReference>
<dbReference type="InterPro" id="IPR022761">
    <property type="entry name" value="Fumarate_lyase_N"/>
</dbReference>
<reference evidence="3 4" key="2">
    <citation type="submission" date="2019-09" db="EMBL/GenBank/DDBJ databases">
        <authorList>
            <person name="Jin C."/>
        </authorList>
    </citation>
    <scope>NUCLEOTIDE SEQUENCE [LARGE SCALE GENOMIC DNA]</scope>
    <source>
        <strain evidence="3 4">BN140002</strain>
    </source>
</reference>
<dbReference type="InterPro" id="IPR000362">
    <property type="entry name" value="Fumarate_lyase_fam"/>
</dbReference>
<dbReference type="InterPro" id="IPR019468">
    <property type="entry name" value="AdenyloSucc_lyase_C"/>
</dbReference>
<dbReference type="PANTHER" id="PTHR43172:SF2">
    <property type="entry name" value="ADENYLOSUCCINATE LYASE C-TERMINAL DOMAIN-CONTAINING PROTEIN"/>
    <property type="match status" value="1"/>
</dbReference>
<dbReference type="Gene3D" id="1.10.40.30">
    <property type="entry name" value="Fumarase/aspartase (C-terminal domain)"/>
    <property type="match status" value="1"/>
</dbReference>
<dbReference type="PRINTS" id="PR00149">
    <property type="entry name" value="FUMRATELYASE"/>
</dbReference>
<dbReference type="OrthoDB" id="9768878at2"/>
<accession>A0A5B2VRY8</accession>
<dbReference type="AlphaFoldDB" id="A0A5B2VRY8"/>
<proteinExistence type="inferred from homology"/>
<dbReference type="Pfam" id="PF00206">
    <property type="entry name" value="Lyase_1"/>
    <property type="match status" value="1"/>
</dbReference>
<keyword evidence="3" id="KW-0456">Lyase</keyword>
<reference evidence="3 4" key="1">
    <citation type="submission" date="2019-09" db="EMBL/GenBank/DDBJ databases">
        <title>Salinarimonas rosea gen. nov., sp. nov., a new member of the a-2 subgroup of the Proteobacteria.</title>
        <authorList>
            <person name="Liu J."/>
        </authorList>
    </citation>
    <scope>NUCLEOTIDE SEQUENCE [LARGE SCALE GENOMIC DNA]</scope>
    <source>
        <strain evidence="3 4">BN140002</strain>
    </source>
</reference>
<evidence type="ECO:0000313" key="3">
    <source>
        <dbReference type="EMBL" id="KAA2241106.1"/>
    </source>
</evidence>